<accession>A0ABV2Z6L6</accession>
<evidence type="ECO:0000313" key="2">
    <source>
        <dbReference type="EMBL" id="MEU3713627.1"/>
    </source>
</evidence>
<dbReference type="EMBL" id="JBEZVI010000028">
    <property type="protein sequence ID" value="MEU3713627.1"/>
    <property type="molecule type" value="Genomic_DNA"/>
</dbReference>
<protein>
    <submittedName>
        <fullName evidence="2">Recombinase family protein</fullName>
    </submittedName>
</protein>
<proteinExistence type="predicted"/>
<dbReference type="Pfam" id="PF07508">
    <property type="entry name" value="Recombinase"/>
    <property type="match status" value="1"/>
</dbReference>
<feature type="domain" description="Recombinase" evidence="1">
    <location>
        <begin position="184"/>
        <end position="341"/>
    </location>
</feature>
<keyword evidence="3" id="KW-1185">Reference proteome</keyword>
<evidence type="ECO:0000313" key="3">
    <source>
        <dbReference type="Proteomes" id="UP001550853"/>
    </source>
</evidence>
<dbReference type="InterPro" id="IPR050639">
    <property type="entry name" value="SSR_resolvase"/>
</dbReference>
<dbReference type="Gene3D" id="3.90.1750.20">
    <property type="entry name" value="Putative Large Serine Recombinase, Chain B, Domain 2"/>
    <property type="match status" value="1"/>
</dbReference>
<comment type="caution">
    <text evidence="2">The sequence shown here is derived from an EMBL/GenBank/DDBJ whole genome shotgun (WGS) entry which is preliminary data.</text>
</comment>
<dbReference type="InterPro" id="IPR036162">
    <property type="entry name" value="Resolvase-like_N_sf"/>
</dbReference>
<dbReference type="InterPro" id="IPR038109">
    <property type="entry name" value="DNA_bind_recomb_sf"/>
</dbReference>
<gene>
    <name evidence="2" type="ORF">AB0E61_26455</name>
</gene>
<name>A0ABV2Z6L6_9ACTN</name>
<sequence length="606" mass="67739">MALATFAPARPAGFAPHDLPQIEATAASYVRQSSAKADKTEASPMVQREANEAETVRREARFFRHFEDIGVSGWNPDAYREGFEAMLTAARNRLFNMLVVYDVSRFSRREVADAIPIVTELHRLGITIVSVMDGVFAPRDTMALIYLIMRLDAGHQESQKKSKKVRAVKVAQRSQRSWLGGQAPYGFESEKYLSPDSKYPLYRLVHVVKEAMNLRRIWATIKKYMHVPIRPRKFHPGSLSGICTDMNKRGVPTKGQNIGKERTRSQWSVRTLKGILMNPVIAGMSAEPIYRVKEDGTQTKTVVGYRIHRDEDGRPVMICEPIIPPAEWYELQDWLSGRGQGEGLARGESLLSGLRDVEKEPVSVCECNRPLKGLNSGPKPVYKCTRASQAVPVDGEHESGNSAMQSHVDDFVARKVFALIQDATRSDPAAETVLAVRAATTVFSQAKEDPKTAAERHELKAERDDAQRAINELYDALDAGLYEGPVGRERFLKRKTNIEGRLERAKTRLESLSAPETVELPLSAWLHNDGDSTDPLGEGSWWASVGLDERRKFIAMFVRRVTIKRATKVHAGRVKGGYKIDNRVAVEFVRPVKAEAQSAEAFELSA</sequence>
<dbReference type="InterPro" id="IPR011109">
    <property type="entry name" value="DNA_bind_recombinase_dom"/>
</dbReference>
<dbReference type="SMART" id="SM00857">
    <property type="entry name" value="Resolvase"/>
    <property type="match status" value="1"/>
</dbReference>
<dbReference type="PANTHER" id="PTHR30461">
    <property type="entry name" value="DNA-INVERTASE FROM LAMBDOID PROPHAGE"/>
    <property type="match status" value="1"/>
</dbReference>
<dbReference type="PROSITE" id="PS51737">
    <property type="entry name" value="RECOMBINASE_DNA_BIND"/>
    <property type="match status" value="1"/>
</dbReference>
<dbReference type="Pfam" id="PF00239">
    <property type="entry name" value="Resolvase"/>
    <property type="match status" value="1"/>
</dbReference>
<dbReference type="SUPFAM" id="SSF53041">
    <property type="entry name" value="Resolvase-like"/>
    <property type="match status" value="1"/>
</dbReference>
<evidence type="ECO:0000259" key="1">
    <source>
        <dbReference type="PROSITE" id="PS51737"/>
    </source>
</evidence>
<reference evidence="2 3" key="1">
    <citation type="submission" date="2024-06" db="EMBL/GenBank/DDBJ databases">
        <title>The Natural Products Discovery Center: Release of the First 8490 Sequenced Strains for Exploring Actinobacteria Biosynthetic Diversity.</title>
        <authorList>
            <person name="Kalkreuter E."/>
            <person name="Kautsar S.A."/>
            <person name="Yang D."/>
            <person name="Bader C.D."/>
            <person name="Teijaro C.N."/>
            <person name="Fluegel L."/>
            <person name="Davis C.M."/>
            <person name="Simpson J.R."/>
            <person name="Lauterbach L."/>
            <person name="Steele A.D."/>
            <person name="Gui C."/>
            <person name="Meng S."/>
            <person name="Li G."/>
            <person name="Viehrig K."/>
            <person name="Ye F."/>
            <person name="Su P."/>
            <person name="Kiefer A.F."/>
            <person name="Nichols A."/>
            <person name="Cepeda A.J."/>
            <person name="Yan W."/>
            <person name="Fan B."/>
            <person name="Jiang Y."/>
            <person name="Adhikari A."/>
            <person name="Zheng C.-J."/>
            <person name="Schuster L."/>
            <person name="Cowan T.M."/>
            <person name="Smanski M.J."/>
            <person name="Chevrette M.G."/>
            <person name="De Carvalho L.P.S."/>
            <person name="Shen B."/>
        </authorList>
    </citation>
    <scope>NUCLEOTIDE SEQUENCE [LARGE SCALE GENOMIC DNA]</scope>
    <source>
        <strain evidence="2 3">NPDC033039</strain>
    </source>
</reference>
<dbReference type="RefSeq" id="WP_030285491.1">
    <property type="nucleotide sequence ID" value="NZ_JBEZVI010000028.1"/>
</dbReference>
<dbReference type="Proteomes" id="UP001550853">
    <property type="component" value="Unassembled WGS sequence"/>
</dbReference>
<dbReference type="InterPro" id="IPR006119">
    <property type="entry name" value="Resolv_N"/>
</dbReference>
<organism evidence="2 3">
    <name type="scientific">Streptomyces catenulae</name>
    <dbReference type="NCBI Taxonomy" id="66875"/>
    <lineage>
        <taxon>Bacteria</taxon>
        <taxon>Bacillati</taxon>
        <taxon>Actinomycetota</taxon>
        <taxon>Actinomycetes</taxon>
        <taxon>Kitasatosporales</taxon>
        <taxon>Streptomycetaceae</taxon>
        <taxon>Streptomyces</taxon>
    </lineage>
</organism>
<dbReference type="Gene3D" id="3.40.50.1390">
    <property type="entry name" value="Resolvase, N-terminal catalytic domain"/>
    <property type="match status" value="1"/>
</dbReference>
<dbReference type="PANTHER" id="PTHR30461:SF23">
    <property type="entry name" value="DNA RECOMBINASE-RELATED"/>
    <property type="match status" value="1"/>
</dbReference>
<dbReference type="CDD" id="cd00338">
    <property type="entry name" value="Ser_Recombinase"/>
    <property type="match status" value="1"/>
</dbReference>